<protein>
    <recommendedName>
        <fullName evidence="3">DNA polymerase alpha subunit B OB domain-containing protein</fullName>
    </recommendedName>
</protein>
<sequence length="209" mass="23562">MKTIQMALSLLYSIYSKNLYHKNIIFMFTSRSQCEKYSQRSDSRSVQCYFGSPTARYERENDTPLIVKNYNKEIFNADAKYMYEIMGKKAKCINNMTEWLGHTILEKHGLNLTEGTLRSQLGDMTTFGRIVSDSDGKINAQSVLLEGTIETNSGYTVTLNLNKVPKCSLFPGQVAVVQGNNPNCTTFIADKILTDTVLPLPEECPVLND</sequence>
<comment type="subcellular location">
    <subcellularLocation>
        <location evidence="1">Nucleus</location>
    </subcellularLocation>
</comment>
<keyword evidence="5" id="KW-1185">Reference proteome</keyword>
<evidence type="ECO:0000313" key="4">
    <source>
        <dbReference type="EMBL" id="KAJ8977647.1"/>
    </source>
</evidence>
<feature type="domain" description="DNA polymerase alpha subunit B OB" evidence="3">
    <location>
        <begin position="95"/>
        <end position="193"/>
    </location>
</feature>
<dbReference type="Pfam" id="PF22062">
    <property type="entry name" value="OB_DPOA2"/>
    <property type="match status" value="1"/>
</dbReference>
<dbReference type="PANTHER" id="PTHR23061">
    <property type="entry name" value="DNA POLYMERASE 2 ALPHA 70 KDA SUBUNIT"/>
    <property type="match status" value="1"/>
</dbReference>
<evidence type="ECO:0000259" key="3">
    <source>
        <dbReference type="Pfam" id="PF22062"/>
    </source>
</evidence>
<reference evidence="4" key="1">
    <citation type="journal article" date="2023" name="Insect Mol. Biol.">
        <title>Genome sequencing provides insights into the evolution of gene families encoding plant cell wall-degrading enzymes in longhorned beetles.</title>
        <authorList>
            <person name="Shin N.R."/>
            <person name="Okamura Y."/>
            <person name="Kirsch R."/>
            <person name="Pauchet Y."/>
        </authorList>
    </citation>
    <scope>NUCLEOTIDE SEQUENCE</scope>
    <source>
        <strain evidence="4">MMC_N1</strain>
    </source>
</reference>
<dbReference type="InterPro" id="IPR054300">
    <property type="entry name" value="OB_DPOA2"/>
</dbReference>
<dbReference type="PANTHER" id="PTHR23061:SF12">
    <property type="entry name" value="DNA POLYMERASE ALPHA SUBUNIT B"/>
    <property type="match status" value="1"/>
</dbReference>
<proteinExistence type="predicted"/>
<gene>
    <name evidence="4" type="ORF">NQ317_003625</name>
</gene>
<evidence type="ECO:0000256" key="2">
    <source>
        <dbReference type="ARBA" id="ARBA00023242"/>
    </source>
</evidence>
<keyword evidence="2" id="KW-0539">Nucleus</keyword>
<evidence type="ECO:0000256" key="1">
    <source>
        <dbReference type="ARBA" id="ARBA00004123"/>
    </source>
</evidence>
<organism evidence="4 5">
    <name type="scientific">Molorchus minor</name>
    <dbReference type="NCBI Taxonomy" id="1323400"/>
    <lineage>
        <taxon>Eukaryota</taxon>
        <taxon>Metazoa</taxon>
        <taxon>Ecdysozoa</taxon>
        <taxon>Arthropoda</taxon>
        <taxon>Hexapoda</taxon>
        <taxon>Insecta</taxon>
        <taxon>Pterygota</taxon>
        <taxon>Neoptera</taxon>
        <taxon>Endopterygota</taxon>
        <taxon>Coleoptera</taxon>
        <taxon>Polyphaga</taxon>
        <taxon>Cucujiformia</taxon>
        <taxon>Chrysomeloidea</taxon>
        <taxon>Cerambycidae</taxon>
        <taxon>Lamiinae</taxon>
        <taxon>Monochamini</taxon>
        <taxon>Molorchus</taxon>
    </lineage>
</organism>
<accession>A0ABQ9JJQ5</accession>
<dbReference type="InterPro" id="IPR016722">
    <property type="entry name" value="DNA_pol_alpha_bsu"/>
</dbReference>
<name>A0ABQ9JJQ5_9CUCU</name>
<comment type="caution">
    <text evidence="4">The sequence shown here is derived from an EMBL/GenBank/DDBJ whole genome shotgun (WGS) entry which is preliminary data.</text>
</comment>
<dbReference type="EMBL" id="JAPWTJ010000524">
    <property type="protein sequence ID" value="KAJ8977647.1"/>
    <property type="molecule type" value="Genomic_DNA"/>
</dbReference>
<evidence type="ECO:0000313" key="5">
    <source>
        <dbReference type="Proteomes" id="UP001162164"/>
    </source>
</evidence>
<dbReference type="Proteomes" id="UP001162164">
    <property type="component" value="Unassembled WGS sequence"/>
</dbReference>